<keyword evidence="3" id="KW-1185">Reference proteome</keyword>
<feature type="domain" description="SnoaL-like" evidence="1">
    <location>
        <begin position="7"/>
        <end position="127"/>
    </location>
</feature>
<dbReference type="AlphaFoldDB" id="A0A6N4WD42"/>
<evidence type="ECO:0000313" key="2">
    <source>
        <dbReference type="EMBL" id="BBZ78137.1"/>
    </source>
</evidence>
<proteinExistence type="predicted"/>
<organism evidence="2 3">
    <name type="scientific">Mycolicibacterium anyangense</name>
    <dbReference type="NCBI Taxonomy" id="1431246"/>
    <lineage>
        <taxon>Bacteria</taxon>
        <taxon>Bacillati</taxon>
        <taxon>Actinomycetota</taxon>
        <taxon>Actinomycetes</taxon>
        <taxon>Mycobacteriales</taxon>
        <taxon>Mycobacteriaceae</taxon>
        <taxon>Mycolicibacterium</taxon>
    </lineage>
</organism>
<protein>
    <recommendedName>
        <fullName evidence="1">SnoaL-like domain-containing protein</fullName>
    </recommendedName>
</protein>
<dbReference type="Proteomes" id="UP000467249">
    <property type="component" value="Chromosome"/>
</dbReference>
<dbReference type="InterPro" id="IPR037401">
    <property type="entry name" value="SnoaL-like"/>
</dbReference>
<dbReference type="InterPro" id="IPR032710">
    <property type="entry name" value="NTF2-like_dom_sf"/>
</dbReference>
<dbReference type="Pfam" id="PF13577">
    <property type="entry name" value="SnoaL_4"/>
    <property type="match status" value="1"/>
</dbReference>
<dbReference type="SUPFAM" id="SSF54427">
    <property type="entry name" value="NTF2-like"/>
    <property type="match status" value="1"/>
</dbReference>
<dbReference type="KEGG" id="many:MANY_34740"/>
<gene>
    <name evidence="2" type="ORF">MANY_34740</name>
</gene>
<dbReference type="Gene3D" id="3.10.450.50">
    <property type="match status" value="1"/>
</dbReference>
<dbReference type="RefSeq" id="WP_163805347.1">
    <property type="nucleotide sequence ID" value="NZ_AP022620.1"/>
</dbReference>
<accession>A0A6N4WD42</accession>
<evidence type="ECO:0000313" key="3">
    <source>
        <dbReference type="Proteomes" id="UP000467249"/>
    </source>
</evidence>
<name>A0A6N4WD42_9MYCO</name>
<sequence>MPEDVGRLADVAAIREVVTLYCRGVDRLDLKLVREAYHPGAVDHHTGFDGTVEEYVVWLGRNLEYLSGTMHFIGNHHVEFVGADRAVSETYCTATHWGSGERLNFTTGVRYIDLMERRDGRWAIAERWAVREWTRPDEFVGPDRPGPRGSRDSTDPLAVLRRHYGLS</sequence>
<reference evidence="2 3" key="1">
    <citation type="journal article" date="2019" name="Emerg. Microbes Infect.">
        <title>Comprehensive subspecies identification of 175 nontuberculous mycobacteria species based on 7547 genomic profiles.</title>
        <authorList>
            <person name="Matsumoto Y."/>
            <person name="Kinjo T."/>
            <person name="Motooka D."/>
            <person name="Nabeya D."/>
            <person name="Jung N."/>
            <person name="Uechi K."/>
            <person name="Horii T."/>
            <person name="Iida T."/>
            <person name="Fujita J."/>
            <person name="Nakamura S."/>
        </authorList>
    </citation>
    <scope>NUCLEOTIDE SEQUENCE [LARGE SCALE GENOMIC DNA]</scope>
    <source>
        <strain evidence="2 3">JCM 30275</strain>
    </source>
</reference>
<evidence type="ECO:0000259" key="1">
    <source>
        <dbReference type="Pfam" id="PF13577"/>
    </source>
</evidence>
<dbReference type="EMBL" id="AP022620">
    <property type="protein sequence ID" value="BBZ78137.1"/>
    <property type="molecule type" value="Genomic_DNA"/>
</dbReference>